<dbReference type="GO" id="GO:0005536">
    <property type="term" value="F:D-glucose binding"/>
    <property type="evidence" value="ECO:0007669"/>
    <property type="project" value="UniProtKB-ARBA"/>
</dbReference>
<evidence type="ECO:0000256" key="2">
    <source>
        <dbReference type="ARBA" id="ARBA00022734"/>
    </source>
</evidence>
<dbReference type="AlphaFoldDB" id="A0A220QMD8"/>
<protein>
    <submittedName>
        <fullName evidence="4">Lectin</fullName>
    </submittedName>
</protein>
<evidence type="ECO:0000256" key="1">
    <source>
        <dbReference type="ARBA" id="ARBA00006568"/>
    </source>
</evidence>
<feature type="domain" description="Jacalin-type lectin" evidence="3">
    <location>
        <begin position="5"/>
        <end position="150"/>
    </location>
</feature>
<proteinExistence type="evidence at transcript level"/>
<dbReference type="PANTHER" id="PTHR47293:SF15">
    <property type="entry name" value="JACALIN-RELATED LECTIN 19"/>
    <property type="match status" value="1"/>
</dbReference>
<dbReference type="PANTHER" id="PTHR47293">
    <property type="entry name" value="JACALIN-RELATED LECTIN 3"/>
    <property type="match status" value="1"/>
</dbReference>
<dbReference type="EMBL" id="KY924610">
    <property type="protein sequence ID" value="ASK06165.1"/>
    <property type="molecule type" value="mRNA"/>
</dbReference>
<dbReference type="GO" id="GO:0005537">
    <property type="term" value="F:D-mannose binding"/>
    <property type="evidence" value="ECO:0007669"/>
    <property type="project" value="UniProtKB-ARBA"/>
</dbReference>
<name>A0A220QMD8_9ROSA</name>
<evidence type="ECO:0000259" key="3">
    <source>
        <dbReference type="PROSITE" id="PS51752"/>
    </source>
</evidence>
<accession>A0A220QMD8</accession>
<dbReference type="SUPFAM" id="SSF51101">
    <property type="entry name" value="Mannose-binding lectins"/>
    <property type="match status" value="1"/>
</dbReference>
<evidence type="ECO:0000313" key="4">
    <source>
        <dbReference type="EMBL" id="ASK06165.1"/>
    </source>
</evidence>
<dbReference type="Gene3D" id="2.100.10.30">
    <property type="entry name" value="Jacalin-like lectin domain"/>
    <property type="match status" value="1"/>
</dbReference>
<dbReference type="InterPro" id="IPR036404">
    <property type="entry name" value="Jacalin-like_lectin_dom_sf"/>
</dbReference>
<comment type="similarity">
    <text evidence="1">Belongs to the jacalin lectin family.</text>
</comment>
<dbReference type="PROSITE" id="PS51752">
    <property type="entry name" value="JACALIN_LECTIN"/>
    <property type="match status" value="1"/>
</dbReference>
<keyword evidence="2" id="KW-0430">Lectin</keyword>
<dbReference type="Pfam" id="PF01419">
    <property type="entry name" value="Jacalin"/>
    <property type="match status" value="1"/>
</dbReference>
<dbReference type="InterPro" id="IPR001229">
    <property type="entry name" value="Jacalin-like_lectin_dom"/>
</dbReference>
<dbReference type="SMART" id="SM00915">
    <property type="entry name" value="Jacalin"/>
    <property type="match status" value="1"/>
</dbReference>
<dbReference type="InterPro" id="IPR033734">
    <property type="entry name" value="Jacalin-like_lectin_dom_plant"/>
</dbReference>
<dbReference type="CDD" id="cd09612">
    <property type="entry name" value="Jacalin"/>
    <property type="match status" value="1"/>
</dbReference>
<sequence>MASKTIIVGPWGGSGGSAWDDGSYTGIREIELSYGDAIGTFNVSYDFNGTPFAGPKYPSKQFSSTTKIELDFPKEFFVSVNGYTDLYPPLGVKRPVIRSLTFKTNQGRTFGPYGEEVGTPFNLPIENGLFVGFTGRTGYILDAIGFHLAHN</sequence>
<organism evidence="4">
    <name type="scientific">Artocarpus hypargyreus</name>
    <dbReference type="NCBI Taxonomy" id="1955528"/>
    <lineage>
        <taxon>Eukaryota</taxon>
        <taxon>Viridiplantae</taxon>
        <taxon>Streptophyta</taxon>
        <taxon>Embryophyta</taxon>
        <taxon>Tracheophyta</taxon>
        <taxon>Spermatophyta</taxon>
        <taxon>Magnoliopsida</taxon>
        <taxon>eudicotyledons</taxon>
        <taxon>Gunneridae</taxon>
        <taxon>Pentapetalae</taxon>
        <taxon>rosids</taxon>
        <taxon>fabids</taxon>
        <taxon>Rosales</taxon>
        <taxon>Moraceae</taxon>
        <taxon>Artocarpeae</taxon>
        <taxon>Artocarpus</taxon>
    </lineage>
</organism>
<reference evidence="4" key="1">
    <citation type="submission" date="2017-04" db="EMBL/GenBank/DDBJ databases">
        <title>Purification, characterization, and cDNA cloning of a novel lectin from Artocarpus hypargyreus Hance.</title>
        <authorList>
            <person name="Zeng Q."/>
            <person name="Luo Y."/>
            <person name="Liu X."/>
        </authorList>
    </citation>
    <scope>NUCLEOTIDE SEQUENCE</scope>
    <source>
        <tissue evidence="4">Leaf</tissue>
    </source>
</reference>
<dbReference type="FunFam" id="2.100.10.30:FF:000001">
    <property type="entry name" value="Jacalin-related lectin 33"/>
    <property type="match status" value="1"/>
</dbReference>